<gene>
    <name evidence="1" type="ORF">K503DRAFT_785670</name>
</gene>
<reference evidence="1 2" key="1">
    <citation type="submission" date="2016-06" db="EMBL/GenBank/DDBJ databases">
        <title>Comparative genomics of the ectomycorrhizal sister species Rhizopogon vinicolor and Rhizopogon vesiculosus (Basidiomycota: Boletales) reveals a divergence of the mating type B locus.</title>
        <authorList>
            <consortium name="DOE Joint Genome Institute"/>
            <person name="Mujic A.B."/>
            <person name="Kuo A."/>
            <person name="Tritt A."/>
            <person name="Lipzen A."/>
            <person name="Chen C."/>
            <person name="Johnson J."/>
            <person name="Sharma A."/>
            <person name="Barry K."/>
            <person name="Grigoriev I.V."/>
            <person name="Spatafora J.W."/>
        </authorList>
    </citation>
    <scope>NUCLEOTIDE SEQUENCE [LARGE SCALE GENOMIC DNA]</scope>
    <source>
        <strain evidence="1 2">AM-OR11-026</strain>
    </source>
</reference>
<dbReference type="AlphaFoldDB" id="A0A1B7MPN7"/>
<evidence type="ECO:0000313" key="2">
    <source>
        <dbReference type="Proteomes" id="UP000092154"/>
    </source>
</evidence>
<organism evidence="1 2">
    <name type="scientific">Rhizopogon vinicolor AM-OR11-026</name>
    <dbReference type="NCBI Taxonomy" id="1314800"/>
    <lineage>
        <taxon>Eukaryota</taxon>
        <taxon>Fungi</taxon>
        <taxon>Dikarya</taxon>
        <taxon>Basidiomycota</taxon>
        <taxon>Agaricomycotina</taxon>
        <taxon>Agaricomycetes</taxon>
        <taxon>Agaricomycetidae</taxon>
        <taxon>Boletales</taxon>
        <taxon>Suillineae</taxon>
        <taxon>Rhizopogonaceae</taxon>
        <taxon>Rhizopogon</taxon>
    </lineage>
</organism>
<proteinExistence type="predicted"/>
<sequence>MGYRDERGEGLSKLFAIEALSSFTSHHPSFDCVARHRPRSLLRSLAFHPESSNARVSWLSAYHLSYMYRRDCIGVLPLNTSFENFPDLTTYLSSEVVADCTLIGAGVSPKICSGSSCFIVQSFGFTMNCSWWSSSAPTIFNIHYNKSGKKNLDTFDRYVMNYIPIHPIRLSDMKFVGRNDVRKHFRDSVPKCKRAPHPALRIPDKSVGCILVRSAGRQKTCQPTSRKSLLRSMCLARQTVLVEVNFPNIPSDSYMHTKDEYLEIVYL</sequence>
<dbReference type="InParanoid" id="A0A1B7MPN7"/>
<evidence type="ECO:0000313" key="1">
    <source>
        <dbReference type="EMBL" id="OAX34573.1"/>
    </source>
</evidence>
<name>A0A1B7MPN7_9AGAM</name>
<dbReference type="Proteomes" id="UP000092154">
    <property type="component" value="Unassembled WGS sequence"/>
</dbReference>
<dbReference type="EMBL" id="KV448594">
    <property type="protein sequence ID" value="OAX34573.1"/>
    <property type="molecule type" value="Genomic_DNA"/>
</dbReference>
<keyword evidence="2" id="KW-1185">Reference proteome</keyword>
<dbReference type="OrthoDB" id="2681076at2759"/>
<protein>
    <submittedName>
        <fullName evidence="1">Uncharacterized protein</fullName>
    </submittedName>
</protein>
<accession>A0A1B7MPN7</accession>